<accession>A0A0F8Y1Z5</accession>
<protein>
    <submittedName>
        <fullName evidence="1">Uncharacterized protein</fullName>
    </submittedName>
</protein>
<reference evidence="1" key="1">
    <citation type="journal article" date="2015" name="Nature">
        <title>Complex archaea that bridge the gap between prokaryotes and eukaryotes.</title>
        <authorList>
            <person name="Spang A."/>
            <person name="Saw J.H."/>
            <person name="Jorgensen S.L."/>
            <person name="Zaremba-Niedzwiedzka K."/>
            <person name="Martijn J."/>
            <person name="Lind A.E."/>
            <person name="van Eijk R."/>
            <person name="Schleper C."/>
            <person name="Guy L."/>
            <person name="Ettema T.J."/>
        </authorList>
    </citation>
    <scope>NUCLEOTIDE SEQUENCE</scope>
</reference>
<organism evidence="1">
    <name type="scientific">marine sediment metagenome</name>
    <dbReference type="NCBI Taxonomy" id="412755"/>
    <lineage>
        <taxon>unclassified sequences</taxon>
        <taxon>metagenomes</taxon>
        <taxon>ecological metagenomes</taxon>
    </lineage>
</organism>
<comment type="caution">
    <text evidence="1">The sequence shown here is derived from an EMBL/GenBank/DDBJ whole genome shotgun (WGS) entry which is preliminary data.</text>
</comment>
<sequence length="55" mass="6447">MPFRPKPKELSLPDKGFVPRDLVEDEVVEGFKLCEDCMATLTYSKFKRCICKDYE</sequence>
<dbReference type="AlphaFoldDB" id="A0A0F8Y1Z5"/>
<evidence type="ECO:0000313" key="1">
    <source>
        <dbReference type="EMBL" id="KKK75372.1"/>
    </source>
</evidence>
<name>A0A0F8Y1Z5_9ZZZZ</name>
<gene>
    <name evidence="1" type="ORF">LCGC14_2874370</name>
</gene>
<proteinExistence type="predicted"/>
<dbReference type="EMBL" id="LAZR01055898">
    <property type="protein sequence ID" value="KKK75372.1"/>
    <property type="molecule type" value="Genomic_DNA"/>
</dbReference>